<dbReference type="KEGG" id="ccel:CCDG5_0325"/>
<dbReference type="Proteomes" id="UP000032431">
    <property type="component" value="Chromosome I"/>
</dbReference>
<evidence type="ECO:0000313" key="2">
    <source>
        <dbReference type="Proteomes" id="UP000032431"/>
    </source>
</evidence>
<gene>
    <name evidence="1" type="ORF">CCDG5_0325</name>
</gene>
<name>A0A078KLW3_9FIRM</name>
<sequence>MKRHIYIFLGLLIIAVAVSLNGCAGFANGIELTLAEKSFSEKADQHNRDVLNYLSKHDAKSLKKSSVEKYG</sequence>
<dbReference type="EMBL" id="LM995447">
    <property type="protein sequence ID" value="CDZ23467.1"/>
    <property type="molecule type" value="Genomic_DNA"/>
</dbReference>
<dbReference type="PATRIC" id="fig|29343.3.peg.339"/>
<accession>A0A078KLW3</accession>
<dbReference type="AlphaFoldDB" id="A0A078KLW3"/>
<proteinExistence type="predicted"/>
<dbReference type="HOGENOM" id="CLU_2732865_0_0_9"/>
<reference evidence="2" key="1">
    <citation type="submission" date="2014-07" db="EMBL/GenBank/DDBJ databases">
        <authorList>
            <person name="Wibberg D."/>
        </authorList>
    </citation>
    <scope>NUCLEOTIDE SEQUENCE [LARGE SCALE GENOMIC DNA]</scope>
    <source>
        <strain evidence="2">DG5</strain>
    </source>
</reference>
<organism evidence="1 2">
    <name type="scientific">[Clostridium] cellulosi</name>
    <dbReference type="NCBI Taxonomy" id="29343"/>
    <lineage>
        <taxon>Bacteria</taxon>
        <taxon>Bacillati</taxon>
        <taxon>Bacillota</taxon>
        <taxon>Clostridia</taxon>
        <taxon>Eubacteriales</taxon>
        <taxon>Oscillospiraceae</taxon>
        <taxon>Oscillospiraceae incertae sedis</taxon>
    </lineage>
</organism>
<evidence type="ECO:0000313" key="1">
    <source>
        <dbReference type="EMBL" id="CDZ23467.1"/>
    </source>
</evidence>
<dbReference type="STRING" id="29343.CCDG5_0325"/>
<protein>
    <submittedName>
        <fullName evidence="1">Putative secreted protein</fullName>
    </submittedName>
</protein>
<keyword evidence="2" id="KW-1185">Reference proteome</keyword>